<dbReference type="GO" id="GO:0008934">
    <property type="term" value="F:inositol monophosphate 1-phosphatase activity"/>
    <property type="evidence" value="ECO:0007669"/>
    <property type="project" value="InterPro"/>
</dbReference>
<accession>A0A518G2H3</accession>
<dbReference type="InterPro" id="IPR033942">
    <property type="entry name" value="IMPase"/>
</dbReference>
<comment type="similarity">
    <text evidence="3 8">Belongs to the inositol monophosphatase superfamily.</text>
</comment>
<dbReference type="EMBL" id="CP036298">
    <property type="protein sequence ID" value="QDV22803.1"/>
    <property type="molecule type" value="Genomic_DNA"/>
</dbReference>
<keyword evidence="5 8" id="KW-0378">Hydrolase</keyword>
<dbReference type="InterPro" id="IPR020550">
    <property type="entry name" value="Inositol_monophosphatase_CS"/>
</dbReference>
<organism evidence="9 10">
    <name type="scientific">Aureliella helgolandensis</name>
    <dbReference type="NCBI Taxonomy" id="2527968"/>
    <lineage>
        <taxon>Bacteria</taxon>
        <taxon>Pseudomonadati</taxon>
        <taxon>Planctomycetota</taxon>
        <taxon>Planctomycetia</taxon>
        <taxon>Pirellulales</taxon>
        <taxon>Pirellulaceae</taxon>
        <taxon>Aureliella</taxon>
    </lineage>
</organism>
<evidence type="ECO:0000256" key="2">
    <source>
        <dbReference type="ARBA" id="ARBA00001946"/>
    </source>
</evidence>
<dbReference type="GO" id="GO:0046872">
    <property type="term" value="F:metal ion binding"/>
    <property type="evidence" value="ECO:0007669"/>
    <property type="project" value="UniProtKB-KW"/>
</dbReference>
<dbReference type="SUPFAM" id="SSF56655">
    <property type="entry name" value="Carbohydrate phosphatase"/>
    <property type="match status" value="1"/>
</dbReference>
<feature type="binding site" evidence="7">
    <location>
        <position position="102"/>
    </location>
    <ligand>
        <name>Mg(2+)</name>
        <dbReference type="ChEBI" id="CHEBI:18420"/>
        <label>1</label>
        <note>catalytic</note>
    </ligand>
</feature>
<dbReference type="PROSITE" id="PS00630">
    <property type="entry name" value="IMP_2"/>
    <property type="match status" value="1"/>
</dbReference>
<evidence type="ECO:0000256" key="5">
    <source>
        <dbReference type="ARBA" id="ARBA00022801"/>
    </source>
</evidence>
<comment type="cofactor">
    <cofactor evidence="2 7 8">
        <name>Mg(2+)</name>
        <dbReference type="ChEBI" id="CHEBI:18420"/>
    </cofactor>
</comment>
<dbReference type="GO" id="GO:0046854">
    <property type="term" value="P:phosphatidylinositol phosphate biosynthetic process"/>
    <property type="evidence" value="ECO:0007669"/>
    <property type="project" value="InterPro"/>
</dbReference>
<proteinExistence type="inferred from homology"/>
<dbReference type="PROSITE" id="PS00629">
    <property type="entry name" value="IMP_1"/>
    <property type="match status" value="1"/>
</dbReference>
<dbReference type="PANTHER" id="PTHR20854:SF4">
    <property type="entry name" value="INOSITOL-1-MONOPHOSPHATASE-RELATED"/>
    <property type="match status" value="1"/>
</dbReference>
<dbReference type="Pfam" id="PF00459">
    <property type="entry name" value="Inositol_P"/>
    <property type="match status" value="1"/>
</dbReference>
<evidence type="ECO:0000256" key="8">
    <source>
        <dbReference type="RuleBase" id="RU364068"/>
    </source>
</evidence>
<evidence type="ECO:0000256" key="4">
    <source>
        <dbReference type="ARBA" id="ARBA00022723"/>
    </source>
</evidence>
<feature type="binding site" evidence="7">
    <location>
        <position position="83"/>
    </location>
    <ligand>
        <name>Mg(2+)</name>
        <dbReference type="ChEBI" id="CHEBI:18420"/>
        <label>1</label>
        <note>catalytic</note>
    </ligand>
</feature>
<dbReference type="Gene3D" id="3.30.540.10">
    <property type="entry name" value="Fructose-1,6-Bisphosphatase, subunit A, domain 1"/>
    <property type="match status" value="1"/>
</dbReference>
<dbReference type="Proteomes" id="UP000318017">
    <property type="component" value="Chromosome"/>
</dbReference>
<protein>
    <recommendedName>
        <fullName evidence="8">Inositol-1-monophosphatase</fullName>
        <ecNumber evidence="8">3.1.3.25</ecNumber>
    </recommendedName>
</protein>
<feature type="binding site" evidence="7">
    <location>
        <position position="99"/>
    </location>
    <ligand>
        <name>Mg(2+)</name>
        <dbReference type="ChEBI" id="CHEBI:18420"/>
        <label>1</label>
        <note>catalytic</note>
    </ligand>
</feature>
<dbReference type="RefSeq" id="WP_231691074.1">
    <property type="nucleotide sequence ID" value="NZ_CP036298.1"/>
</dbReference>
<dbReference type="FunFam" id="3.30.540.10:FF:000003">
    <property type="entry name" value="Inositol-1-monophosphatase"/>
    <property type="match status" value="1"/>
</dbReference>
<evidence type="ECO:0000256" key="3">
    <source>
        <dbReference type="ARBA" id="ARBA00009759"/>
    </source>
</evidence>
<feature type="binding site" evidence="7">
    <location>
        <position position="228"/>
    </location>
    <ligand>
        <name>Mg(2+)</name>
        <dbReference type="ChEBI" id="CHEBI:18420"/>
        <label>1</label>
        <note>catalytic</note>
    </ligand>
</feature>
<dbReference type="Gene3D" id="3.40.190.80">
    <property type="match status" value="1"/>
</dbReference>
<dbReference type="GO" id="GO:0006020">
    <property type="term" value="P:inositol metabolic process"/>
    <property type="evidence" value="ECO:0007669"/>
    <property type="project" value="TreeGrafter"/>
</dbReference>
<feature type="binding site" evidence="7">
    <location>
        <position position="101"/>
    </location>
    <ligand>
        <name>Mg(2+)</name>
        <dbReference type="ChEBI" id="CHEBI:18420"/>
        <label>1</label>
        <note>catalytic</note>
    </ligand>
</feature>
<dbReference type="PRINTS" id="PR00377">
    <property type="entry name" value="IMPHPHTASES"/>
</dbReference>
<dbReference type="CDD" id="cd01639">
    <property type="entry name" value="IMPase"/>
    <property type="match status" value="1"/>
</dbReference>
<keyword evidence="4 7" id="KW-0479">Metal-binding</keyword>
<dbReference type="GO" id="GO:0007165">
    <property type="term" value="P:signal transduction"/>
    <property type="evidence" value="ECO:0007669"/>
    <property type="project" value="TreeGrafter"/>
</dbReference>
<name>A0A518G2H3_9BACT</name>
<evidence type="ECO:0000313" key="10">
    <source>
        <dbReference type="Proteomes" id="UP000318017"/>
    </source>
</evidence>
<sequence length="279" mass="29892">MKLPNLSAPALAPSCDTPEMRIAIAAAAAGAAVIVDYFERGAEMRWKDDDATYNLVSDADIQSEQAIAQVIQSAAPGHAILGEEEQSGSTAAEHLWVVDPLDGTNNFAHRIPHFAISVAYYHRGVAKCGVVVNPVRSDWYLAVSGGGAFHNGQRMQVSPDTRLDQSMIGCGFYYDRGTMMESTLAAIHEFFKQNIHGIRRFGAAALDLCQVADGLYGVFFEYQLAAWDFAAGRLILEEAGGTMTTGRGDELPLATSSVLASNGELHSAALSIVGKFHPV</sequence>
<gene>
    <name evidence="9" type="primary">suhB_1</name>
    <name evidence="9" type="ORF">Q31a_10940</name>
</gene>
<keyword evidence="6 7" id="KW-0460">Magnesium</keyword>
<comment type="catalytic activity">
    <reaction evidence="1 8">
        <text>a myo-inositol phosphate + H2O = myo-inositol + phosphate</text>
        <dbReference type="Rhea" id="RHEA:24056"/>
        <dbReference type="ChEBI" id="CHEBI:15377"/>
        <dbReference type="ChEBI" id="CHEBI:17268"/>
        <dbReference type="ChEBI" id="CHEBI:43474"/>
        <dbReference type="ChEBI" id="CHEBI:84139"/>
        <dbReference type="EC" id="3.1.3.25"/>
    </reaction>
</comment>
<evidence type="ECO:0000256" key="1">
    <source>
        <dbReference type="ARBA" id="ARBA00001033"/>
    </source>
</evidence>
<reference evidence="9 10" key="1">
    <citation type="submission" date="2019-02" db="EMBL/GenBank/DDBJ databases">
        <title>Deep-cultivation of Planctomycetes and their phenomic and genomic characterization uncovers novel biology.</title>
        <authorList>
            <person name="Wiegand S."/>
            <person name="Jogler M."/>
            <person name="Boedeker C."/>
            <person name="Pinto D."/>
            <person name="Vollmers J."/>
            <person name="Rivas-Marin E."/>
            <person name="Kohn T."/>
            <person name="Peeters S.H."/>
            <person name="Heuer A."/>
            <person name="Rast P."/>
            <person name="Oberbeckmann S."/>
            <person name="Bunk B."/>
            <person name="Jeske O."/>
            <person name="Meyerdierks A."/>
            <person name="Storesund J.E."/>
            <person name="Kallscheuer N."/>
            <person name="Luecker S."/>
            <person name="Lage O.M."/>
            <person name="Pohl T."/>
            <person name="Merkel B.J."/>
            <person name="Hornburger P."/>
            <person name="Mueller R.-W."/>
            <person name="Bruemmer F."/>
            <person name="Labrenz M."/>
            <person name="Spormann A.M."/>
            <person name="Op den Camp H."/>
            <person name="Overmann J."/>
            <person name="Amann R."/>
            <person name="Jetten M.S.M."/>
            <person name="Mascher T."/>
            <person name="Medema M.H."/>
            <person name="Devos D.P."/>
            <person name="Kaster A.-K."/>
            <person name="Ovreas L."/>
            <person name="Rohde M."/>
            <person name="Galperin M.Y."/>
            <person name="Jogler C."/>
        </authorList>
    </citation>
    <scope>NUCLEOTIDE SEQUENCE [LARGE SCALE GENOMIC DNA]</scope>
    <source>
        <strain evidence="9 10">Q31a</strain>
    </source>
</reference>
<dbReference type="EC" id="3.1.3.25" evidence="8"/>
<dbReference type="KEGG" id="ahel:Q31a_10940"/>
<evidence type="ECO:0000256" key="7">
    <source>
        <dbReference type="PIRSR" id="PIRSR600760-2"/>
    </source>
</evidence>
<evidence type="ECO:0000256" key="6">
    <source>
        <dbReference type="ARBA" id="ARBA00022842"/>
    </source>
</evidence>
<evidence type="ECO:0000313" key="9">
    <source>
        <dbReference type="EMBL" id="QDV22803.1"/>
    </source>
</evidence>
<dbReference type="InterPro" id="IPR000760">
    <property type="entry name" value="Inositol_monophosphatase-like"/>
</dbReference>
<keyword evidence="10" id="KW-1185">Reference proteome</keyword>
<dbReference type="InterPro" id="IPR020583">
    <property type="entry name" value="Inositol_monoP_metal-BS"/>
</dbReference>
<dbReference type="AlphaFoldDB" id="A0A518G2H3"/>
<dbReference type="PANTHER" id="PTHR20854">
    <property type="entry name" value="INOSITOL MONOPHOSPHATASE"/>
    <property type="match status" value="1"/>
</dbReference>